<evidence type="ECO:0000313" key="2">
    <source>
        <dbReference type="Proteomes" id="UP000178417"/>
    </source>
</evidence>
<sequence>MINDCALNQFFYMPNTNADKSVLPSYSSKEKREILESIKEFLKTHPDEALIIGNTQFSCSQTDNPNTPTMFKIIIKLKIGRKTKIDAVENSFNPDILPVFFEDLREKRIGKNTVKSTIEKISRNLENSKTKDTPSIFEKALHCDAIDVTKTARRNHSSKQLNIIYSRPID</sequence>
<dbReference type="EMBL" id="MEUB01000069">
    <property type="protein sequence ID" value="OGC18655.1"/>
    <property type="molecule type" value="Genomic_DNA"/>
</dbReference>
<comment type="caution">
    <text evidence="1">The sequence shown here is derived from an EMBL/GenBank/DDBJ whole genome shotgun (WGS) entry which is preliminary data.</text>
</comment>
<proteinExistence type="predicted"/>
<evidence type="ECO:0000313" key="1">
    <source>
        <dbReference type="EMBL" id="OGC18655.1"/>
    </source>
</evidence>
<dbReference type="Proteomes" id="UP000178417">
    <property type="component" value="Unassembled WGS sequence"/>
</dbReference>
<dbReference type="AlphaFoldDB" id="A0A1F4SDZ4"/>
<protein>
    <submittedName>
        <fullName evidence="1">Uncharacterized protein</fullName>
    </submittedName>
</protein>
<accession>A0A1F4SDZ4</accession>
<gene>
    <name evidence="1" type="ORF">A2310_03425</name>
</gene>
<name>A0A1F4SDZ4_UNCSA</name>
<organism evidence="1 2">
    <name type="scientific">candidate division WOR-1 bacterium RIFOXYB2_FULL_37_13</name>
    <dbReference type="NCBI Taxonomy" id="1802579"/>
    <lineage>
        <taxon>Bacteria</taxon>
        <taxon>Bacillati</taxon>
        <taxon>Saganbacteria</taxon>
    </lineage>
</organism>
<dbReference type="STRING" id="1802579.A2310_03425"/>
<reference evidence="1 2" key="1">
    <citation type="journal article" date="2016" name="Nat. Commun.">
        <title>Thousands of microbial genomes shed light on interconnected biogeochemical processes in an aquifer system.</title>
        <authorList>
            <person name="Anantharaman K."/>
            <person name="Brown C.T."/>
            <person name="Hug L.A."/>
            <person name="Sharon I."/>
            <person name="Castelle C.J."/>
            <person name="Probst A.J."/>
            <person name="Thomas B.C."/>
            <person name="Singh A."/>
            <person name="Wilkins M.J."/>
            <person name="Karaoz U."/>
            <person name="Brodie E.L."/>
            <person name="Williams K.H."/>
            <person name="Hubbard S.S."/>
            <person name="Banfield J.F."/>
        </authorList>
    </citation>
    <scope>NUCLEOTIDE SEQUENCE [LARGE SCALE GENOMIC DNA]</scope>
</reference>